<dbReference type="FunFam" id="3.10.20.30:FF:000002">
    <property type="entry name" value="GTP pyrophosphokinase (RelA/SpoT)"/>
    <property type="match status" value="1"/>
</dbReference>
<dbReference type="InterPro" id="IPR043519">
    <property type="entry name" value="NT_sf"/>
</dbReference>
<dbReference type="FunFam" id="1.10.3210.10:FF:000001">
    <property type="entry name" value="GTP pyrophosphokinase RelA"/>
    <property type="match status" value="1"/>
</dbReference>
<dbReference type="InterPro" id="IPR045865">
    <property type="entry name" value="ACT-like_dom_sf"/>
</dbReference>
<dbReference type="GO" id="GO:0008728">
    <property type="term" value="F:GTP diphosphokinase activity"/>
    <property type="evidence" value="ECO:0007669"/>
    <property type="project" value="TreeGrafter"/>
</dbReference>
<dbReference type="PANTHER" id="PTHR21262:SF36">
    <property type="entry name" value="BIFUNCTIONAL (P)PPGPP SYNTHASE_HYDROLASE SPOT"/>
    <property type="match status" value="1"/>
</dbReference>
<dbReference type="PROSITE" id="PS51880">
    <property type="entry name" value="TGS"/>
    <property type="match status" value="1"/>
</dbReference>
<dbReference type="Gene3D" id="3.10.20.30">
    <property type="match status" value="1"/>
</dbReference>
<evidence type="ECO:0000313" key="6">
    <source>
        <dbReference type="EMBL" id="TMQ61555.1"/>
    </source>
</evidence>
<organism evidence="6 7">
    <name type="scientific">Eiseniibacteriota bacterium</name>
    <dbReference type="NCBI Taxonomy" id="2212470"/>
    <lineage>
        <taxon>Bacteria</taxon>
        <taxon>Candidatus Eiseniibacteriota</taxon>
    </lineage>
</organism>
<dbReference type="InterPro" id="IPR033655">
    <property type="entry name" value="TGS_RelA/SpoT"/>
</dbReference>
<evidence type="ECO:0000259" key="5">
    <source>
        <dbReference type="PROSITE" id="PS51880"/>
    </source>
</evidence>
<comment type="function">
    <text evidence="1">In eubacteria ppGpp (guanosine 3'-diphosphate 5'-diphosphate) is a mediator of the stringent response that coordinates a variety of cellular activities in response to changes in nutritional abundance.</text>
</comment>
<gene>
    <name evidence="6" type="ORF">E6K77_10045</name>
</gene>
<dbReference type="CDD" id="cd01668">
    <property type="entry name" value="TGS_RSH"/>
    <property type="match status" value="1"/>
</dbReference>
<dbReference type="FunFam" id="3.30.460.10:FF:000001">
    <property type="entry name" value="GTP pyrophosphokinase RelA"/>
    <property type="match status" value="1"/>
</dbReference>
<dbReference type="InterPro" id="IPR007685">
    <property type="entry name" value="RelA_SpoT"/>
</dbReference>
<sequence length="764" mass="86149">MHRVRSHDQRLAEPRAASAQAARRPDPLTMDTVPTDILGPLLQILERSKIPVGPDRLRRAYDFAAKAHGSQLRLTGEPYVTHCVAVAHILADLLGPRADETILISALLHDVVEDTDADLAHVQAAFGPEVALLVDGVTKIGGLHFDRPEWEQAENFRKMLLSMAKDLRVILIKLADRLHNMRTLHSLDPIRATRIARETREIYAPLAHRLGIARIKWELEDLCLKYLDPDAYNDLRQRVQLKREERERLIEEVMRPLVERLGELGIKAEVIGRPKHLDSIYRKMEAQNRKFEEIFDLLGIRVITPDKVDCYRVLGLIHDLYTPVHERFKDYIATPKSNMYQSLHTTVVVPGGSMVEVQIRTSEMHQTAELGVAAHYRYKEGGGGPDHELLAKLQPVLRNVEWQSTTNDPEEFMEFLKTSLYQDEVFVFTPRGDLRRLPRGATPLDFAYLVHTEVGHHCVGSKVNGRIVPLRYELRSGDTVQIITSPLGKPNRDWLKLVKSPNARSKIRHWLKTSEQADSVALGKEMLERELRRRRLSPPEEMTIADLAQSLGYPEVDQLMGALGRGSVSISQVIQRWFPQGVGPVQRIKEASLDTIRAITRRPGRGVRIQGVDNLMINYAKCCQPVPGDPVVGIVTRGRGVTVHRTDCPNTFDDRVAPERRLLVDWDATPEDSFVVKLSIYGVDRKSLLADIAKAISTTNTNIRTAGIKARDRNAQGAFVVEVRDLNHLRTVMRAVEHVEGVEGVEREEIFGKPPRGGEADAAS</sequence>
<proteinExistence type="inferred from homology"/>
<dbReference type="Proteomes" id="UP000317366">
    <property type="component" value="Unassembled WGS sequence"/>
</dbReference>
<dbReference type="CDD" id="cd05399">
    <property type="entry name" value="NT_Rel-Spo_like"/>
    <property type="match status" value="1"/>
</dbReference>
<dbReference type="InterPro" id="IPR004095">
    <property type="entry name" value="TGS"/>
</dbReference>
<dbReference type="InterPro" id="IPR012676">
    <property type="entry name" value="TGS-like"/>
</dbReference>
<evidence type="ECO:0000313" key="7">
    <source>
        <dbReference type="Proteomes" id="UP000317366"/>
    </source>
</evidence>
<dbReference type="InterPro" id="IPR004811">
    <property type="entry name" value="RelA/Spo_fam"/>
</dbReference>
<dbReference type="Pfam" id="PF19296">
    <property type="entry name" value="RelA_AH_RIS"/>
    <property type="match status" value="1"/>
</dbReference>
<reference evidence="6 7" key="1">
    <citation type="journal article" date="2019" name="Nat. Microbiol.">
        <title>Mediterranean grassland soil C-N compound turnover is dependent on rainfall and depth, and is mediated by genomically divergent microorganisms.</title>
        <authorList>
            <person name="Diamond S."/>
            <person name="Andeer P.F."/>
            <person name="Li Z."/>
            <person name="Crits-Christoph A."/>
            <person name="Burstein D."/>
            <person name="Anantharaman K."/>
            <person name="Lane K.R."/>
            <person name="Thomas B.C."/>
            <person name="Pan C."/>
            <person name="Northen T.R."/>
            <person name="Banfield J.F."/>
        </authorList>
    </citation>
    <scope>NUCLEOTIDE SEQUENCE [LARGE SCALE GENOMIC DNA]</scope>
    <source>
        <strain evidence="6">WS_7</strain>
    </source>
</reference>
<feature type="domain" description="HD" evidence="4">
    <location>
        <begin position="79"/>
        <end position="181"/>
    </location>
</feature>
<dbReference type="InterPro" id="IPR003607">
    <property type="entry name" value="HD/PDEase_dom"/>
</dbReference>
<dbReference type="InterPro" id="IPR045600">
    <property type="entry name" value="RelA/SpoT_AH_RIS"/>
</dbReference>
<dbReference type="InterPro" id="IPR012675">
    <property type="entry name" value="Beta-grasp_dom_sf"/>
</dbReference>
<comment type="similarity">
    <text evidence="1">Belongs to the relA/spoT family.</text>
</comment>
<dbReference type="Pfam" id="PF04607">
    <property type="entry name" value="RelA_SpoT"/>
    <property type="match status" value="1"/>
</dbReference>
<dbReference type="NCBIfam" id="TIGR00691">
    <property type="entry name" value="spoT_relA"/>
    <property type="match status" value="1"/>
</dbReference>
<evidence type="ECO:0000259" key="4">
    <source>
        <dbReference type="PROSITE" id="PS51831"/>
    </source>
</evidence>
<dbReference type="CDD" id="cd00077">
    <property type="entry name" value="HDc"/>
    <property type="match status" value="1"/>
</dbReference>
<dbReference type="SUPFAM" id="SSF81301">
    <property type="entry name" value="Nucleotidyltransferase"/>
    <property type="match status" value="1"/>
</dbReference>
<dbReference type="GO" id="GO:0008893">
    <property type="term" value="F:guanosine-3',5'-bis(diphosphate) 3'-diphosphatase activity"/>
    <property type="evidence" value="ECO:0007669"/>
    <property type="project" value="TreeGrafter"/>
</dbReference>
<dbReference type="SMART" id="SM00954">
    <property type="entry name" value="RelA_SpoT"/>
    <property type="match status" value="1"/>
</dbReference>
<dbReference type="InterPro" id="IPR006674">
    <property type="entry name" value="HD_domain"/>
</dbReference>
<feature type="domain" description="TGS" evidence="5">
    <location>
        <begin position="423"/>
        <end position="484"/>
    </location>
</feature>
<dbReference type="PANTHER" id="PTHR21262">
    <property type="entry name" value="GUANOSINE-3',5'-BIS DIPHOSPHATE 3'-PYROPHOSPHOHYDROLASE"/>
    <property type="match status" value="1"/>
</dbReference>
<dbReference type="Gene3D" id="3.30.460.10">
    <property type="entry name" value="Beta Polymerase, domain 2"/>
    <property type="match status" value="1"/>
</dbReference>
<dbReference type="GO" id="GO:0015969">
    <property type="term" value="P:guanosine tetraphosphate metabolic process"/>
    <property type="evidence" value="ECO:0007669"/>
    <property type="project" value="InterPro"/>
</dbReference>
<feature type="domain" description="ACT" evidence="3">
    <location>
        <begin position="677"/>
        <end position="750"/>
    </location>
</feature>
<dbReference type="SUPFAM" id="SSF81271">
    <property type="entry name" value="TGS-like"/>
    <property type="match status" value="1"/>
</dbReference>
<feature type="compositionally biased region" description="Basic and acidic residues" evidence="2">
    <location>
        <begin position="1"/>
        <end position="13"/>
    </location>
</feature>
<evidence type="ECO:0000256" key="2">
    <source>
        <dbReference type="SAM" id="MobiDB-lite"/>
    </source>
</evidence>
<dbReference type="AlphaFoldDB" id="A0A538TD22"/>
<evidence type="ECO:0000256" key="1">
    <source>
        <dbReference type="RuleBase" id="RU003847"/>
    </source>
</evidence>
<protein>
    <submittedName>
        <fullName evidence="6">Bifunctional (P)ppGpp synthetase/guanosine-3',5'-bis(Diphosphate) 3'-pyrophosphohydrolase</fullName>
    </submittedName>
</protein>
<name>A0A538TD22_UNCEI</name>
<accession>A0A538TD22</accession>
<dbReference type="InterPro" id="IPR002912">
    <property type="entry name" value="ACT_dom"/>
</dbReference>
<dbReference type="CDD" id="cd04876">
    <property type="entry name" value="ACT_RelA-SpoT"/>
    <property type="match status" value="1"/>
</dbReference>
<dbReference type="Gene3D" id="3.30.70.260">
    <property type="match status" value="1"/>
</dbReference>
<dbReference type="Pfam" id="PF02824">
    <property type="entry name" value="TGS"/>
    <property type="match status" value="1"/>
</dbReference>
<dbReference type="Gene3D" id="1.10.3210.10">
    <property type="entry name" value="Hypothetical protein af1432"/>
    <property type="match status" value="1"/>
</dbReference>
<dbReference type="PROSITE" id="PS51831">
    <property type="entry name" value="HD"/>
    <property type="match status" value="1"/>
</dbReference>
<dbReference type="Pfam" id="PF13328">
    <property type="entry name" value="HD_4"/>
    <property type="match status" value="1"/>
</dbReference>
<evidence type="ECO:0000259" key="3">
    <source>
        <dbReference type="PROSITE" id="PS51671"/>
    </source>
</evidence>
<dbReference type="SUPFAM" id="SSF55021">
    <property type="entry name" value="ACT-like"/>
    <property type="match status" value="1"/>
</dbReference>
<dbReference type="SMART" id="SM00471">
    <property type="entry name" value="HDc"/>
    <property type="match status" value="1"/>
</dbReference>
<dbReference type="GO" id="GO:0005886">
    <property type="term" value="C:plasma membrane"/>
    <property type="evidence" value="ECO:0007669"/>
    <property type="project" value="TreeGrafter"/>
</dbReference>
<comment type="caution">
    <text evidence="6">The sequence shown here is derived from an EMBL/GenBank/DDBJ whole genome shotgun (WGS) entry which is preliminary data.</text>
</comment>
<dbReference type="SUPFAM" id="SSF109604">
    <property type="entry name" value="HD-domain/PDEase-like"/>
    <property type="match status" value="1"/>
</dbReference>
<dbReference type="PROSITE" id="PS51671">
    <property type="entry name" value="ACT"/>
    <property type="match status" value="1"/>
</dbReference>
<dbReference type="Pfam" id="PF13291">
    <property type="entry name" value="ACT_4"/>
    <property type="match status" value="1"/>
</dbReference>
<keyword evidence="6" id="KW-0378">Hydrolase</keyword>
<dbReference type="EMBL" id="VBOX01000099">
    <property type="protein sequence ID" value="TMQ61555.1"/>
    <property type="molecule type" value="Genomic_DNA"/>
</dbReference>
<dbReference type="GO" id="GO:0042594">
    <property type="term" value="P:response to starvation"/>
    <property type="evidence" value="ECO:0007669"/>
    <property type="project" value="TreeGrafter"/>
</dbReference>
<feature type="region of interest" description="Disordered" evidence="2">
    <location>
        <begin position="1"/>
        <end position="30"/>
    </location>
</feature>